<protein>
    <submittedName>
        <fullName evidence="1">Uncharacterized protein</fullName>
    </submittedName>
</protein>
<proteinExistence type="predicted"/>
<accession>A0AAQ3UPN3</accession>
<dbReference type="AlphaFoldDB" id="A0AAQ3UPN3"/>
<evidence type="ECO:0000313" key="1">
    <source>
        <dbReference type="EMBL" id="WVZ95243.1"/>
    </source>
</evidence>
<reference evidence="1 2" key="1">
    <citation type="submission" date="2024-02" db="EMBL/GenBank/DDBJ databases">
        <title>High-quality chromosome-scale genome assembly of Pensacola bahiagrass (Paspalum notatum Flugge var. saurae).</title>
        <authorList>
            <person name="Vega J.M."/>
            <person name="Podio M."/>
            <person name="Orjuela J."/>
            <person name="Siena L.A."/>
            <person name="Pessino S.C."/>
            <person name="Combes M.C."/>
            <person name="Mariac C."/>
            <person name="Albertini E."/>
            <person name="Pupilli F."/>
            <person name="Ortiz J.P.A."/>
            <person name="Leblanc O."/>
        </authorList>
    </citation>
    <scope>NUCLEOTIDE SEQUENCE [LARGE SCALE GENOMIC DNA]</scope>
    <source>
        <strain evidence="1">R1</strain>
        <tissue evidence="1">Leaf</tissue>
    </source>
</reference>
<sequence>MQSLPLPTSNCEMDRSGIPLFGLFWYNFGCSHMSRLPLAMKSKTMALNSLFSKSAVEHMVTAFIRLRWRVFLSTSHSIRKLFSEPCSSRWNTLMATRSVSNSNLPMCDKDPRSGTGPSSKLLERSIDRSFDALANDAGMDPSIKLSDMRKTSRFGNENSSPDGMLPERLLSASPRNRRIGILWNSGIGPENKFIVRSTITSIIPDNLFIVRFSTVSDELVARECGMPPPRLLYARST</sequence>
<name>A0AAQ3UPN3_PASNO</name>
<dbReference type="Proteomes" id="UP001341281">
    <property type="component" value="Chromosome 09"/>
</dbReference>
<keyword evidence="2" id="KW-1185">Reference proteome</keyword>
<evidence type="ECO:0000313" key="2">
    <source>
        <dbReference type="Proteomes" id="UP001341281"/>
    </source>
</evidence>
<dbReference type="EMBL" id="CP144753">
    <property type="protein sequence ID" value="WVZ95243.1"/>
    <property type="molecule type" value="Genomic_DNA"/>
</dbReference>
<gene>
    <name evidence="1" type="ORF">U9M48_041034</name>
</gene>
<organism evidence="1 2">
    <name type="scientific">Paspalum notatum var. saurae</name>
    <dbReference type="NCBI Taxonomy" id="547442"/>
    <lineage>
        <taxon>Eukaryota</taxon>
        <taxon>Viridiplantae</taxon>
        <taxon>Streptophyta</taxon>
        <taxon>Embryophyta</taxon>
        <taxon>Tracheophyta</taxon>
        <taxon>Spermatophyta</taxon>
        <taxon>Magnoliopsida</taxon>
        <taxon>Liliopsida</taxon>
        <taxon>Poales</taxon>
        <taxon>Poaceae</taxon>
        <taxon>PACMAD clade</taxon>
        <taxon>Panicoideae</taxon>
        <taxon>Andropogonodae</taxon>
        <taxon>Paspaleae</taxon>
        <taxon>Paspalinae</taxon>
        <taxon>Paspalum</taxon>
    </lineage>
</organism>